<dbReference type="OrthoDB" id="74910at2759"/>
<dbReference type="Pfam" id="PF01557">
    <property type="entry name" value="FAA_hydrolase"/>
    <property type="match status" value="1"/>
</dbReference>
<evidence type="ECO:0000313" key="4">
    <source>
        <dbReference type="EMBL" id="KAG2182383.1"/>
    </source>
</evidence>
<dbReference type="PANTHER" id="PTHR11820:SF7">
    <property type="entry name" value="ACYLPYRUVASE FAHD1, MITOCHONDRIAL"/>
    <property type="match status" value="1"/>
</dbReference>
<dbReference type="GO" id="GO:0046872">
    <property type="term" value="F:metal ion binding"/>
    <property type="evidence" value="ECO:0007669"/>
    <property type="project" value="UniProtKB-KW"/>
</dbReference>
<dbReference type="GO" id="GO:0018773">
    <property type="term" value="F:acetylpyruvate hydrolase activity"/>
    <property type="evidence" value="ECO:0007669"/>
    <property type="project" value="TreeGrafter"/>
</dbReference>
<dbReference type="PANTHER" id="PTHR11820">
    <property type="entry name" value="ACYLPYRUVASE"/>
    <property type="match status" value="1"/>
</dbReference>
<dbReference type="Gene3D" id="3.90.850.10">
    <property type="entry name" value="Fumarylacetoacetase-like, C-terminal domain"/>
    <property type="match status" value="1"/>
</dbReference>
<dbReference type="GO" id="GO:0019752">
    <property type="term" value="P:carboxylic acid metabolic process"/>
    <property type="evidence" value="ECO:0007669"/>
    <property type="project" value="UniProtKB-ARBA"/>
</dbReference>
<proteinExistence type="inferred from homology"/>
<dbReference type="EMBL" id="JAEPQZ010000004">
    <property type="protein sequence ID" value="KAG2182383.1"/>
    <property type="molecule type" value="Genomic_DNA"/>
</dbReference>
<dbReference type="InterPro" id="IPR011234">
    <property type="entry name" value="Fumarylacetoacetase-like_C"/>
</dbReference>
<feature type="domain" description="Fumarylacetoacetase-like C-terminal" evidence="3">
    <location>
        <begin position="12"/>
        <end position="211"/>
    </location>
</feature>
<dbReference type="FunFam" id="3.90.850.10:FF:000003">
    <property type="entry name" value="Fumarylacetoacetate hydrolase domain-containing 1"/>
    <property type="match status" value="1"/>
</dbReference>
<protein>
    <recommendedName>
        <fullName evidence="3">Fumarylacetoacetase-like C-terminal domain-containing protein</fullName>
    </recommendedName>
</protein>
<evidence type="ECO:0000259" key="3">
    <source>
        <dbReference type="Pfam" id="PF01557"/>
    </source>
</evidence>
<dbReference type="Proteomes" id="UP000654370">
    <property type="component" value="Unassembled WGS sequence"/>
</dbReference>
<gene>
    <name evidence="4" type="ORF">INT43_007313</name>
</gene>
<keyword evidence="5" id="KW-1185">Reference proteome</keyword>
<keyword evidence="2" id="KW-0479">Metal-binding</keyword>
<evidence type="ECO:0000313" key="5">
    <source>
        <dbReference type="Proteomes" id="UP000654370"/>
    </source>
</evidence>
<comment type="similarity">
    <text evidence="1">Belongs to the FAH family.</text>
</comment>
<evidence type="ECO:0000256" key="1">
    <source>
        <dbReference type="ARBA" id="ARBA00010211"/>
    </source>
</evidence>
<name>A0A8H7PZ04_MORIS</name>
<dbReference type="GO" id="GO:0005739">
    <property type="term" value="C:mitochondrion"/>
    <property type="evidence" value="ECO:0007669"/>
    <property type="project" value="TreeGrafter"/>
</dbReference>
<reference evidence="4" key="1">
    <citation type="submission" date="2020-12" db="EMBL/GenBank/DDBJ databases">
        <title>Metabolic potential, ecology and presence of endohyphal bacteria is reflected in genomic diversity of Mucoromycotina.</title>
        <authorList>
            <person name="Muszewska A."/>
            <person name="Okrasinska A."/>
            <person name="Steczkiewicz K."/>
            <person name="Drgas O."/>
            <person name="Orlowska M."/>
            <person name="Perlinska-Lenart U."/>
            <person name="Aleksandrzak-Piekarczyk T."/>
            <person name="Szatraj K."/>
            <person name="Zielenkiewicz U."/>
            <person name="Pilsyk S."/>
            <person name="Malc E."/>
            <person name="Mieczkowski P."/>
            <person name="Kruszewska J.S."/>
            <person name="Biernat P."/>
            <person name="Pawlowska J."/>
        </authorList>
    </citation>
    <scope>NUCLEOTIDE SEQUENCE</scope>
    <source>
        <strain evidence="4">WA0000067209</strain>
    </source>
</reference>
<comment type="caution">
    <text evidence="4">The sequence shown here is derived from an EMBL/GenBank/DDBJ whole genome shotgun (WGS) entry which is preliminary data.</text>
</comment>
<accession>A0A8H7PZ04</accession>
<sequence length="231" mass="25050">MSARNFFNTGRKIVAIGRNFSEHAKELGNAVPTTPFFFLKPTSSFLANGGSIEVPQGCDVHHEIELAAIIGREARDVPASKAMDYVDGYALAIDMTARDLQAKAKAKGLPWSAAKGFDTFTPIRQAIFIDFIPKSAISDPQNVDLWLKVNDTIKQSGNTKDMIFETSALIAYVSTIMKLEAGDVLLTGTPSGVGPIRPGDIVTAGLKPFGAEKDLINLKFDVIERKGNYKD</sequence>
<organism evidence="4 5">
    <name type="scientific">Mortierella isabellina</name>
    <name type="common">Filamentous fungus</name>
    <name type="synonym">Umbelopsis isabellina</name>
    <dbReference type="NCBI Taxonomy" id="91625"/>
    <lineage>
        <taxon>Eukaryota</taxon>
        <taxon>Fungi</taxon>
        <taxon>Fungi incertae sedis</taxon>
        <taxon>Mucoromycota</taxon>
        <taxon>Mucoromycotina</taxon>
        <taxon>Umbelopsidomycetes</taxon>
        <taxon>Umbelopsidales</taxon>
        <taxon>Umbelopsidaceae</taxon>
        <taxon>Umbelopsis</taxon>
    </lineage>
</organism>
<evidence type="ECO:0000256" key="2">
    <source>
        <dbReference type="ARBA" id="ARBA00022723"/>
    </source>
</evidence>
<dbReference type="AlphaFoldDB" id="A0A8H7PZ04"/>
<dbReference type="SUPFAM" id="SSF56529">
    <property type="entry name" value="FAH"/>
    <property type="match status" value="1"/>
</dbReference>
<dbReference type="InterPro" id="IPR036663">
    <property type="entry name" value="Fumarylacetoacetase_C_sf"/>
</dbReference>